<reference evidence="2" key="1">
    <citation type="journal article" date="2022" name="Mol. Ecol. Resour.">
        <title>The genomes of chicory, endive, great burdock and yacon provide insights into Asteraceae palaeo-polyploidization history and plant inulin production.</title>
        <authorList>
            <person name="Fan W."/>
            <person name="Wang S."/>
            <person name="Wang H."/>
            <person name="Wang A."/>
            <person name="Jiang F."/>
            <person name="Liu H."/>
            <person name="Zhao H."/>
            <person name="Xu D."/>
            <person name="Zhang Y."/>
        </authorList>
    </citation>
    <scope>NUCLEOTIDE SEQUENCE [LARGE SCALE GENOMIC DNA]</scope>
    <source>
        <strain evidence="2">cv. Yunnan</strain>
    </source>
</reference>
<evidence type="ECO:0000313" key="2">
    <source>
        <dbReference type="Proteomes" id="UP001056120"/>
    </source>
</evidence>
<proteinExistence type="predicted"/>
<keyword evidence="2" id="KW-1185">Reference proteome</keyword>
<dbReference type="Proteomes" id="UP001056120">
    <property type="component" value="Linkage Group LG21"/>
</dbReference>
<dbReference type="EMBL" id="CM042038">
    <property type="protein sequence ID" value="KAI3732907.1"/>
    <property type="molecule type" value="Genomic_DNA"/>
</dbReference>
<gene>
    <name evidence="1" type="ORF">L1987_64119</name>
</gene>
<reference evidence="1 2" key="2">
    <citation type="journal article" date="2022" name="Mol. Ecol. Resour.">
        <title>The genomes of chicory, endive, great burdock and yacon provide insights into Asteraceae paleo-polyploidization history and plant inulin production.</title>
        <authorList>
            <person name="Fan W."/>
            <person name="Wang S."/>
            <person name="Wang H."/>
            <person name="Wang A."/>
            <person name="Jiang F."/>
            <person name="Liu H."/>
            <person name="Zhao H."/>
            <person name="Xu D."/>
            <person name="Zhang Y."/>
        </authorList>
    </citation>
    <scope>NUCLEOTIDE SEQUENCE [LARGE SCALE GENOMIC DNA]</scope>
    <source>
        <strain evidence="2">cv. Yunnan</strain>
        <tissue evidence="1">Leaves</tissue>
    </source>
</reference>
<name>A0ACB9CF60_9ASTR</name>
<accession>A0ACB9CF60</accession>
<comment type="caution">
    <text evidence="1">The sequence shown here is derived from an EMBL/GenBank/DDBJ whole genome shotgun (WGS) entry which is preliminary data.</text>
</comment>
<organism evidence="1 2">
    <name type="scientific">Smallanthus sonchifolius</name>
    <dbReference type="NCBI Taxonomy" id="185202"/>
    <lineage>
        <taxon>Eukaryota</taxon>
        <taxon>Viridiplantae</taxon>
        <taxon>Streptophyta</taxon>
        <taxon>Embryophyta</taxon>
        <taxon>Tracheophyta</taxon>
        <taxon>Spermatophyta</taxon>
        <taxon>Magnoliopsida</taxon>
        <taxon>eudicotyledons</taxon>
        <taxon>Gunneridae</taxon>
        <taxon>Pentapetalae</taxon>
        <taxon>asterids</taxon>
        <taxon>campanulids</taxon>
        <taxon>Asterales</taxon>
        <taxon>Asteraceae</taxon>
        <taxon>Asteroideae</taxon>
        <taxon>Heliantheae alliance</taxon>
        <taxon>Millerieae</taxon>
        <taxon>Smallanthus</taxon>
    </lineage>
</organism>
<sequence length="154" mass="17765">MIAFALKFDVYLLLFQSRSSPYQSEKLEMAKNGKKKKAQSDQEVSHLRKEKKRRWVFGRHKLKRLTSQSTLVERPKSSEKVKPEGFLVVQEIDEPKQVLDGDIGVKEGEYCAAIKIQTGFQGFLVENDELSDEIWSLMKDYLEVEDAFYIGLAS</sequence>
<protein>
    <submittedName>
        <fullName evidence="1">Uncharacterized protein</fullName>
    </submittedName>
</protein>
<evidence type="ECO:0000313" key="1">
    <source>
        <dbReference type="EMBL" id="KAI3732907.1"/>
    </source>
</evidence>